<dbReference type="HOGENOM" id="CLU_070541_1_0_6"/>
<dbReference type="Pfam" id="PF04231">
    <property type="entry name" value="Endonuclease_1"/>
    <property type="match status" value="1"/>
</dbReference>
<dbReference type="PANTHER" id="PTHR33607:SF2">
    <property type="entry name" value="ENDONUCLEASE-1"/>
    <property type="match status" value="1"/>
</dbReference>
<name>A0A024HHH5_PSEKB</name>
<dbReference type="PANTHER" id="PTHR33607">
    <property type="entry name" value="ENDONUCLEASE-1"/>
    <property type="match status" value="1"/>
</dbReference>
<dbReference type="EMBL" id="HG322950">
    <property type="protein sequence ID" value="CDF83952.1"/>
    <property type="molecule type" value="Genomic_DNA"/>
</dbReference>
<organism evidence="5 6">
    <name type="scientific">Pseudomonas knackmussii (strain DSM 6978 / CCUG 54928 / LMG 23759 / B13)</name>
    <dbReference type="NCBI Taxonomy" id="1301098"/>
    <lineage>
        <taxon>Bacteria</taxon>
        <taxon>Pseudomonadati</taxon>
        <taxon>Pseudomonadota</taxon>
        <taxon>Gammaproteobacteria</taxon>
        <taxon>Pseudomonadales</taxon>
        <taxon>Pseudomonadaceae</taxon>
        <taxon>Pseudomonas</taxon>
    </lineage>
</organism>
<reference evidence="5 6" key="2">
    <citation type="submission" date="2014-05" db="EMBL/GenBank/DDBJ databases">
        <title>Genome sequence of the 3-chlorobenzoate degrading bacterium Pseudomonas knackmussii B13 shows multiple evidence for horizontal gene transfer.</title>
        <authorList>
            <person name="Miyazaki R."/>
            <person name="Bertelli C."/>
            <person name="Falquet L."/>
            <person name="Robinson-Rechavi M."/>
            <person name="Gharib W."/>
            <person name="Roy S."/>
            <person name="Van der Meer J.R."/>
        </authorList>
    </citation>
    <scope>NUCLEOTIDE SEQUENCE [LARGE SCALE GENOMIC DNA]</scope>
    <source>
        <strain evidence="5 6">B13</strain>
    </source>
</reference>
<dbReference type="InterPro" id="IPR044925">
    <property type="entry name" value="His-Me_finger_sf"/>
</dbReference>
<reference evidence="5 6" key="1">
    <citation type="submission" date="2013-03" db="EMBL/GenBank/DDBJ databases">
        <authorList>
            <person name="Linke B."/>
        </authorList>
    </citation>
    <scope>NUCLEOTIDE SEQUENCE [LARGE SCALE GENOMIC DNA]</scope>
    <source>
        <strain evidence="5 6">B13</strain>
    </source>
</reference>
<evidence type="ECO:0000313" key="6">
    <source>
        <dbReference type="Proteomes" id="UP000025241"/>
    </source>
</evidence>
<sequence length="242" mass="27918">MKFLMKIRRHILTLLLLALPLAASAEPPRTFQEAKKIGWKLYARQSVEFYCGCHYKGNHVDLASCGYVPRKNQKRAERIEWEHIVPAWVIGHQRQCWQSGGRSNCSRHDPVYQRAEADLFNLVPSIGEVNGDRNNFSYGWLPKQPPQYGACPMVVDFKAKKAMPRPQIRGMIARTYFYMSERYGLKISSQDRQLFEAWNKQYPVETWEKQRNQMVGCVMGWGNPYVGKVDLNGCSASQLAGR</sequence>
<evidence type="ECO:0000313" key="5">
    <source>
        <dbReference type="EMBL" id="CDF83952.1"/>
    </source>
</evidence>
<dbReference type="GO" id="GO:0004519">
    <property type="term" value="F:endonuclease activity"/>
    <property type="evidence" value="ECO:0007669"/>
    <property type="project" value="UniProtKB-KW"/>
</dbReference>
<keyword evidence="2" id="KW-0540">Nuclease</keyword>
<feature type="signal peptide" evidence="4">
    <location>
        <begin position="1"/>
        <end position="25"/>
    </location>
</feature>
<comment type="similarity">
    <text evidence="1">Belongs to the EndA/NucM nuclease family.</text>
</comment>
<keyword evidence="4" id="KW-0732">Signal</keyword>
<keyword evidence="6" id="KW-1185">Reference proteome</keyword>
<evidence type="ECO:0000256" key="1">
    <source>
        <dbReference type="ARBA" id="ARBA00006429"/>
    </source>
</evidence>
<dbReference type="KEGG" id="pkc:PKB_2605"/>
<accession>A0A024HHH5</accession>
<evidence type="ECO:0000256" key="4">
    <source>
        <dbReference type="SAM" id="SignalP"/>
    </source>
</evidence>
<dbReference type="PATRIC" id="fig|1301098.3.peg.2612"/>
<dbReference type="SUPFAM" id="SSF54060">
    <property type="entry name" value="His-Me finger endonucleases"/>
    <property type="match status" value="1"/>
</dbReference>
<dbReference type="InterPro" id="IPR007346">
    <property type="entry name" value="Endonuclease-I"/>
</dbReference>
<proteinExistence type="inferred from homology"/>
<dbReference type="eggNOG" id="COG2356">
    <property type="taxonomic scope" value="Bacteria"/>
</dbReference>
<dbReference type="GO" id="GO:0016787">
    <property type="term" value="F:hydrolase activity"/>
    <property type="evidence" value="ECO:0007669"/>
    <property type="project" value="UniProtKB-KW"/>
</dbReference>
<keyword evidence="5" id="KW-0255">Endonuclease</keyword>
<gene>
    <name evidence="5" type="primary">endA</name>
    <name evidence="5" type="ORF">PKB_2605</name>
</gene>
<protein>
    <submittedName>
        <fullName evidence="5">DNA-specific endonuclease I</fullName>
    </submittedName>
</protein>
<dbReference type="AlphaFoldDB" id="A0A024HHH5"/>
<dbReference type="Proteomes" id="UP000025241">
    <property type="component" value="Chromosome I"/>
</dbReference>
<evidence type="ECO:0000256" key="3">
    <source>
        <dbReference type="ARBA" id="ARBA00022801"/>
    </source>
</evidence>
<feature type="chain" id="PRO_5001529993" evidence="4">
    <location>
        <begin position="26"/>
        <end position="242"/>
    </location>
</feature>
<evidence type="ECO:0000256" key="2">
    <source>
        <dbReference type="ARBA" id="ARBA00022722"/>
    </source>
</evidence>
<keyword evidence="3" id="KW-0378">Hydrolase</keyword>